<evidence type="ECO:0000256" key="4">
    <source>
        <dbReference type="ARBA" id="ARBA00023163"/>
    </source>
</evidence>
<feature type="region of interest" description="Disordered" evidence="5">
    <location>
        <begin position="17"/>
        <end position="42"/>
    </location>
</feature>
<keyword evidence="3" id="KW-0731">Sigma factor</keyword>
<dbReference type="KEGG" id="amog:QRX60_28655"/>
<dbReference type="InterPro" id="IPR013249">
    <property type="entry name" value="RNA_pol_sigma70_r4_t2"/>
</dbReference>
<dbReference type="AlphaFoldDB" id="A0A9Y2JH98"/>
<gene>
    <name evidence="8" type="ORF">QRX60_28655</name>
</gene>
<dbReference type="InterPro" id="IPR013324">
    <property type="entry name" value="RNA_pol_sigma_r3/r4-like"/>
</dbReference>
<dbReference type="InterPro" id="IPR014284">
    <property type="entry name" value="RNA_pol_sigma-70_dom"/>
</dbReference>
<evidence type="ECO:0000259" key="6">
    <source>
        <dbReference type="Pfam" id="PF04542"/>
    </source>
</evidence>
<dbReference type="Proteomes" id="UP001239397">
    <property type="component" value="Chromosome"/>
</dbReference>
<keyword evidence="9" id="KW-1185">Reference proteome</keyword>
<evidence type="ECO:0000256" key="3">
    <source>
        <dbReference type="ARBA" id="ARBA00023082"/>
    </source>
</evidence>
<dbReference type="PANTHER" id="PTHR43133:SF66">
    <property type="entry name" value="ECF RNA POLYMERASE SIGMA FACTOR SIGK"/>
    <property type="match status" value="1"/>
</dbReference>
<dbReference type="InterPro" id="IPR007627">
    <property type="entry name" value="RNA_pol_sigma70_r2"/>
</dbReference>
<dbReference type="GO" id="GO:0016987">
    <property type="term" value="F:sigma factor activity"/>
    <property type="evidence" value="ECO:0007669"/>
    <property type="project" value="UniProtKB-KW"/>
</dbReference>
<dbReference type="SUPFAM" id="SSF88659">
    <property type="entry name" value="Sigma3 and sigma4 domains of RNA polymerase sigma factors"/>
    <property type="match status" value="1"/>
</dbReference>
<feature type="compositionally biased region" description="Basic and acidic residues" evidence="5">
    <location>
        <begin position="276"/>
        <end position="290"/>
    </location>
</feature>
<comment type="similarity">
    <text evidence="1">Belongs to the sigma-70 factor family. ECF subfamily.</text>
</comment>
<accession>A0A9Y2JH98</accession>
<dbReference type="PANTHER" id="PTHR43133">
    <property type="entry name" value="RNA POLYMERASE ECF-TYPE SIGMA FACTO"/>
    <property type="match status" value="1"/>
</dbReference>
<dbReference type="Pfam" id="PF04542">
    <property type="entry name" value="Sigma70_r2"/>
    <property type="match status" value="1"/>
</dbReference>
<dbReference type="RefSeq" id="WP_285994527.1">
    <property type="nucleotide sequence ID" value="NZ_CP127295.1"/>
</dbReference>
<dbReference type="GO" id="GO:0006352">
    <property type="term" value="P:DNA-templated transcription initiation"/>
    <property type="evidence" value="ECO:0007669"/>
    <property type="project" value="InterPro"/>
</dbReference>
<evidence type="ECO:0000259" key="7">
    <source>
        <dbReference type="Pfam" id="PF08281"/>
    </source>
</evidence>
<dbReference type="GO" id="GO:0003677">
    <property type="term" value="F:DNA binding"/>
    <property type="evidence" value="ECO:0007669"/>
    <property type="project" value="InterPro"/>
</dbReference>
<organism evidence="8 9">
    <name type="scientific">Amycolatopsis mongoliensis</name>
    <dbReference type="NCBI Taxonomy" id="715475"/>
    <lineage>
        <taxon>Bacteria</taxon>
        <taxon>Bacillati</taxon>
        <taxon>Actinomycetota</taxon>
        <taxon>Actinomycetes</taxon>
        <taxon>Pseudonocardiales</taxon>
        <taxon>Pseudonocardiaceae</taxon>
        <taxon>Amycolatopsis</taxon>
    </lineage>
</organism>
<feature type="domain" description="RNA polymerase sigma-70 region 2" evidence="6">
    <location>
        <begin position="125"/>
        <end position="192"/>
    </location>
</feature>
<dbReference type="NCBIfam" id="TIGR02937">
    <property type="entry name" value="sigma70-ECF"/>
    <property type="match status" value="1"/>
</dbReference>
<dbReference type="InterPro" id="IPR013325">
    <property type="entry name" value="RNA_pol_sigma_r2"/>
</dbReference>
<keyword evidence="2" id="KW-0805">Transcription regulation</keyword>
<proteinExistence type="inferred from homology"/>
<evidence type="ECO:0000256" key="1">
    <source>
        <dbReference type="ARBA" id="ARBA00010641"/>
    </source>
</evidence>
<feature type="region of interest" description="Disordered" evidence="5">
    <location>
        <begin position="276"/>
        <end position="305"/>
    </location>
</feature>
<sequence length="305" mass="32625">MRERHRAIALQRAPDTIANSRSPPFEGEQAVGGRGVGNSPASSRDVASIAVEVGFRGGGPWTMMSRVCGGALAKVVNTLVSIRHGDGPAVPENQPGRNPSEPVVMSPSAALDAARGGDDDAFRVLYRAVQPGLLRYLRVLVHDEAEDVASEAWLQVARDLGKFRGDLDGFRGWAATIARHRALDHLRNQRRRPVGVERVEELADVPGREDTAGSAVDAIGTDAALALIAKLPRDQAEAVLLRVVMGLDAPAAAKVLGKRPGAVRTAAYRGLRTLAERLPPREVRQSRRSEAGVTETKASTLKEAR</sequence>
<dbReference type="SUPFAM" id="SSF88946">
    <property type="entry name" value="Sigma2 domain of RNA polymerase sigma factors"/>
    <property type="match status" value="1"/>
</dbReference>
<dbReference type="Gene3D" id="1.10.1740.10">
    <property type="match status" value="1"/>
</dbReference>
<evidence type="ECO:0000256" key="2">
    <source>
        <dbReference type="ARBA" id="ARBA00023015"/>
    </source>
</evidence>
<protein>
    <submittedName>
        <fullName evidence="8">Sigma-70 family RNA polymerase sigma factor</fullName>
    </submittedName>
</protein>
<feature type="domain" description="RNA polymerase sigma factor 70 region 4 type 2" evidence="7">
    <location>
        <begin position="223"/>
        <end position="274"/>
    </location>
</feature>
<evidence type="ECO:0000313" key="8">
    <source>
        <dbReference type="EMBL" id="WIX98042.1"/>
    </source>
</evidence>
<dbReference type="InterPro" id="IPR036388">
    <property type="entry name" value="WH-like_DNA-bd_sf"/>
</dbReference>
<evidence type="ECO:0000256" key="5">
    <source>
        <dbReference type="SAM" id="MobiDB-lite"/>
    </source>
</evidence>
<dbReference type="Gene3D" id="1.10.10.10">
    <property type="entry name" value="Winged helix-like DNA-binding domain superfamily/Winged helix DNA-binding domain"/>
    <property type="match status" value="1"/>
</dbReference>
<name>A0A9Y2JH98_9PSEU</name>
<dbReference type="EMBL" id="CP127295">
    <property type="protein sequence ID" value="WIX98042.1"/>
    <property type="molecule type" value="Genomic_DNA"/>
</dbReference>
<reference evidence="8 9" key="1">
    <citation type="submission" date="2023-06" db="EMBL/GenBank/DDBJ databases">
        <authorList>
            <person name="Oyuntsetseg B."/>
            <person name="Kim S.B."/>
        </authorList>
    </citation>
    <scope>NUCLEOTIDE SEQUENCE [LARGE SCALE GENOMIC DNA]</scope>
    <source>
        <strain evidence="8 9">4-36</strain>
    </source>
</reference>
<keyword evidence="4" id="KW-0804">Transcription</keyword>
<dbReference type="InterPro" id="IPR039425">
    <property type="entry name" value="RNA_pol_sigma-70-like"/>
</dbReference>
<evidence type="ECO:0000313" key="9">
    <source>
        <dbReference type="Proteomes" id="UP001239397"/>
    </source>
</evidence>
<dbReference type="Pfam" id="PF08281">
    <property type="entry name" value="Sigma70_r4_2"/>
    <property type="match status" value="1"/>
</dbReference>